<dbReference type="PANTHER" id="PTHR46825">
    <property type="entry name" value="D-ALANYL-D-ALANINE-CARBOXYPEPTIDASE/ENDOPEPTIDASE AMPH"/>
    <property type="match status" value="1"/>
</dbReference>
<sequence>MDLSLIDAVINEYIQDEDPGAVVAIVKDREIYYQQAYGMANIEWGIKNTPETLFRMASISKQFTASAIMLLEQAGELNITDDFTQYVPGYPTHGYAITIEHLLTHTSGLKSFTNLASYPLFSVQDLTHNELLAYVKNEPLDFAPGTQYAYNNTAYYLLGMIIEAVSGLSYADFMRTYIFEPLDMRSACYLYDEPIIKQRASGYQKRAEGSYENASYVCMKIPFSAGSLGARIEDLIKWDLALREEALLNKAIQRRMYTPVKLNDGQQENYGYGWGVSKHMGHAVVNHSGGINGFVSFIAHFLEEELSIMFLSNNSGGFDAGKATWDISSLILAN</sequence>
<proteinExistence type="predicted"/>
<gene>
    <name evidence="2" type="ORF">KDA_00560</name>
</gene>
<comment type="caution">
    <text evidence="2">The sequence shown here is derived from an EMBL/GenBank/DDBJ whole genome shotgun (WGS) entry which is preliminary data.</text>
</comment>
<dbReference type="OrthoDB" id="9803467at2"/>
<evidence type="ECO:0000313" key="2">
    <source>
        <dbReference type="EMBL" id="GCE24572.1"/>
    </source>
</evidence>
<dbReference type="EMBL" id="BIFT01000001">
    <property type="protein sequence ID" value="GCE24572.1"/>
    <property type="molecule type" value="Genomic_DNA"/>
</dbReference>
<dbReference type="InterPro" id="IPR012338">
    <property type="entry name" value="Beta-lactam/transpept-like"/>
</dbReference>
<name>A0A402AZP4_9CHLR</name>
<dbReference type="AlphaFoldDB" id="A0A402AZP4"/>
<feature type="domain" description="Beta-lactamase-related" evidence="1">
    <location>
        <begin position="17"/>
        <end position="323"/>
    </location>
</feature>
<dbReference type="Pfam" id="PF00144">
    <property type="entry name" value="Beta-lactamase"/>
    <property type="match status" value="1"/>
</dbReference>
<keyword evidence="2" id="KW-0378">Hydrolase</keyword>
<protein>
    <submittedName>
        <fullName evidence="2">Serine hydrolase</fullName>
    </submittedName>
</protein>
<dbReference type="SUPFAM" id="SSF56601">
    <property type="entry name" value="beta-lactamase/transpeptidase-like"/>
    <property type="match status" value="1"/>
</dbReference>
<organism evidence="2 3">
    <name type="scientific">Dictyobacter alpinus</name>
    <dbReference type="NCBI Taxonomy" id="2014873"/>
    <lineage>
        <taxon>Bacteria</taxon>
        <taxon>Bacillati</taxon>
        <taxon>Chloroflexota</taxon>
        <taxon>Ktedonobacteria</taxon>
        <taxon>Ktedonobacterales</taxon>
        <taxon>Dictyobacteraceae</taxon>
        <taxon>Dictyobacter</taxon>
    </lineage>
</organism>
<reference evidence="3" key="1">
    <citation type="submission" date="2018-12" db="EMBL/GenBank/DDBJ databases">
        <title>Tengunoibacter tsumagoiensis gen. nov., sp. nov., Dictyobacter kobayashii sp. nov., D. alpinus sp. nov., and D. joshuensis sp. nov. and description of Dictyobacteraceae fam. nov. within the order Ktedonobacterales isolated from Tengu-no-mugimeshi.</title>
        <authorList>
            <person name="Wang C.M."/>
            <person name="Zheng Y."/>
            <person name="Sakai Y."/>
            <person name="Toyoda A."/>
            <person name="Minakuchi Y."/>
            <person name="Abe K."/>
            <person name="Yokota A."/>
            <person name="Yabe S."/>
        </authorList>
    </citation>
    <scope>NUCLEOTIDE SEQUENCE [LARGE SCALE GENOMIC DNA]</scope>
    <source>
        <strain evidence="3">Uno16</strain>
    </source>
</reference>
<dbReference type="RefSeq" id="WP_126625270.1">
    <property type="nucleotide sequence ID" value="NZ_BIFT01000001.1"/>
</dbReference>
<dbReference type="Proteomes" id="UP000287171">
    <property type="component" value="Unassembled WGS sequence"/>
</dbReference>
<accession>A0A402AZP4</accession>
<dbReference type="GO" id="GO:0016787">
    <property type="term" value="F:hydrolase activity"/>
    <property type="evidence" value="ECO:0007669"/>
    <property type="project" value="UniProtKB-KW"/>
</dbReference>
<dbReference type="Gene3D" id="3.40.710.10">
    <property type="entry name" value="DD-peptidase/beta-lactamase superfamily"/>
    <property type="match status" value="1"/>
</dbReference>
<evidence type="ECO:0000259" key="1">
    <source>
        <dbReference type="Pfam" id="PF00144"/>
    </source>
</evidence>
<dbReference type="PANTHER" id="PTHR46825:SF9">
    <property type="entry name" value="BETA-LACTAMASE-RELATED DOMAIN-CONTAINING PROTEIN"/>
    <property type="match status" value="1"/>
</dbReference>
<dbReference type="InterPro" id="IPR001466">
    <property type="entry name" value="Beta-lactam-related"/>
</dbReference>
<dbReference type="InterPro" id="IPR050491">
    <property type="entry name" value="AmpC-like"/>
</dbReference>
<evidence type="ECO:0000313" key="3">
    <source>
        <dbReference type="Proteomes" id="UP000287171"/>
    </source>
</evidence>
<keyword evidence="3" id="KW-1185">Reference proteome</keyword>